<gene>
    <name evidence="1" type="ORF">VMCG_10342</name>
</gene>
<comment type="caution">
    <text evidence="1">The sequence shown here is derived from an EMBL/GenBank/DDBJ whole genome shotgun (WGS) entry which is preliminary data.</text>
</comment>
<evidence type="ECO:0000313" key="1">
    <source>
        <dbReference type="EMBL" id="ROV89708.1"/>
    </source>
</evidence>
<proteinExistence type="predicted"/>
<dbReference type="AlphaFoldDB" id="A0A423VFJ3"/>
<dbReference type="Proteomes" id="UP000283895">
    <property type="component" value="Unassembled WGS sequence"/>
</dbReference>
<accession>A0A423VFJ3</accession>
<sequence>MPARRLATKWVPTSKEQTELADRVNHVPAESLIIRADAKPNPLSFPELTHIPLVQTPYCRR</sequence>
<organism evidence="1 2">
    <name type="scientific">Cytospora schulzeri</name>
    <dbReference type="NCBI Taxonomy" id="448051"/>
    <lineage>
        <taxon>Eukaryota</taxon>
        <taxon>Fungi</taxon>
        <taxon>Dikarya</taxon>
        <taxon>Ascomycota</taxon>
        <taxon>Pezizomycotina</taxon>
        <taxon>Sordariomycetes</taxon>
        <taxon>Sordariomycetidae</taxon>
        <taxon>Diaporthales</taxon>
        <taxon>Cytosporaceae</taxon>
        <taxon>Cytospora</taxon>
    </lineage>
</organism>
<reference evidence="1 2" key="1">
    <citation type="submission" date="2015-09" db="EMBL/GenBank/DDBJ databases">
        <title>Host preference determinants of Valsa canker pathogens revealed by comparative genomics.</title>
        <authorList>
            <person name="Yin Z."/>
            <person name="Huang L."/>
        </authorList>
    </citation>
    <scope>NUCLEOTIDE SEQUENCE [LARGE SCALE GENOMIC DNA]</scope>
    <source>
        <strain evidence="1 2">03-1</strain>
    </source>
</reference>
<protein>
    <submittedName>
        <fullName evidence="1">Uncharacterized protein</fullName>
    </submittedName>
</protein>
<evidence type="ECO:0000313" key="2">
    <source>
        <dbReference type="Proteomes" id="UP000283895"/>
    </source>
</evidence>
<dbReference type="EMBL" id="LKEA01000068">
    <property type="protein sequence ID" value="ROV89708.1"/>
    <property type="molecule type" value="Genomic_DNA"/>
</dbReference>
<keyword evidence="2" id="KW-1185">Reference proteome</keyword>
<name>A0A423VFJ3_9PEZI</name>